<dbReference type="GO" id="GO:0008360">
    <property type="term" value="P:regulation of cell shape"/>
    <property type="evidence" value="ECO:0007669"/>
    <property type="project" value="UniProtKB-KW"/>
</dbReference>
<evidence type="ECO:0000256" key="4">
    <source>
        <dbReference type="ARBA" id="ARBA00022984"/>
    </source>
</evidence>
<evidence type="ECO:0000256" key="2">
    <source>
        <dbReference type="ARBA" id="ARBA00022679"/>
    </source>
</evidence>
<feature type="domain" description="BioF2-like acetyltransferase" evidence="7">
    <location>
        <begin position="174"/>
        <end position="299"/>
    </location>
</feature>
<organism evidence="8 9">
    <name type="scientific">Formosa maritima</name>
    <dbReference type="NCBI Taxonomy" id="2592046"/>
    <lineage>
        <taxon>Bacteria</taxon>
        <taxon>Pseudomonadati</taxon>
        <taxon>Bacteroidota</taxon>
        <taxon>Flavobacteriia</taxon>
        <taxon>Flavobacteriales</taxon>
        <taxon>Flavobacteriaceae</taxon>
        <taxon>Formosa</taxon>
    </lineage>
</organism>
<dbReference type="Proteomes" id="UP000324550">
    <property type="component" value="Unassembled WGS sequence"/>
</dbReference>
<dbReference type="RefSeq" id="WP_148454298.1">
    <property type="nucleotide sequence ID" value="NZ_VSFC01000030.1"/>
</dbReference>
<keyword evidence="4" id="KW-0573">Peptidoglycan synthesis</keyword>
<dbReference type="InterPro" id="IPR016181">
    <property type="entry name" value="Acyl_CoA_acyltransferase"/>
</dbReference>
<dbReference type="OrthoDB" id="1112315at2"/>
<dbReference type="PROSITE" id="PS51191">
    <property type="entry name" value="FEMABX"/>
    <property type="match status" value="1"/>
</dbReference>
<dbReference type="Gene3D" id="3.40.630.30">
    <property type="match status" value="2"/>
</dbReference>
<dbReference type="GO" id="GO:0016755">
    <property type="term" value="F:aminoacyltransferase activity"/>
    <property type="evidence" value="ECO:0007669"/>
    <property type="project" value="InterPro"/>
</dbReference>
<dbReference type="InterPro" id="IPR003447">
    <property type="entry name" value="FEMABX"/>
</dbReference>
<dbReference type="EMBL" id="VSFC01000030">
    <property type="protein sequence ID" value="TYA56648.1"/>
    <property type="molecule type" value="Genomic_DNA"/>
</dbReference>
<keyword evidence="6" id="KW-0961">Cell wall biogenesis/degradation</keyword>
<dbReference type="PANTHER" id="PTHR36174:SF1">
    <property type="entry name" value="LIPID II:GLYCINE GLYCYLTRANSFERASE"/>
    <property type="match status" value="1"/>
</dbReference>
<name>A0A5D0GCA3_9FLAO</name>
<evidence type="ECO:0000313" key="8">
    <source>
        <dbReference type="EMBL" id="TYA56648.1"/>
    </source>
</evidence>
<evidence type="ECO:0000259" key="7">
    <source>
        <dbReference type="Pfam" id="PF13480"/>
    </source>
</evidence>
<protein>
    <submittedName>
        <fullName evidence="8">Aminoacyltransferase</fullName>
    </submittedName>
</protein>
<accession>A0A5D0GCA3</accession>
<keyword evidence="2 8" id="KW-0808">Transferase</keyword>
<comment type="similarity">
    <text evidence="1">Belongs to the FemABX family.</text>
</comment>
<gene>
    <name evidence="8" type="ORF">FVF61_05790</name>
</gene>
<evidence type="ECO:0000256" key="6">
    <source>
        <dbReference type="ARBA" id="ARBA00023316"/>
    </source>
</evidence>
<evidence type="ECO:0000313" key="9">
    <source>
        <dbReference type="Proteomes" id="UP000324550"/>
    </source>
</evidence>
<keyword evidence="5 8" id="KW-0012">Acyltransferase</keyword>
<evidence type="ECO:0000256" key="1">
    <source>
        <dbReference type="ARBA" id="ARBA00009943"/>
    </source>
</evidence>
<dbReference type="AlphaFoldDB" id="A0A5D0GCA3"/>
<keyword evidence="9" id="KW-1185">Reference proteome</keyword>
<dbReference type="SUPFAM" id="SSF55729">
    <property type="entry name" value="Acyl-CoA N-acyltransferases (Nat)"/>
    <property type="match status" value="2"/>
</dbReference>
<evidence type="ECO:0000256" key="5">
    <source>
        <dbReference type="ARBA" id="ARBA00023315"/>
    </source>
</evidence>
<sequence>MTHVFTKDPTWLKKWDDFISKTPRGNHLLLSDWLNSYTTYGFDFELCIFLEDETIIGGYGAVIAKALFFKFYIVPHGPVFSKGFEKEIPSCLDLLKQRAKKHNCCYTQFSLPISSHPSIQEHVYHPTKVAVPESQFRAGKLFDHVYCSYGINWIDFNDCNTSEEFINQLPAKTRRNIRLAYRLEVENTLVTYESELKAGYSIVEANALQGNYALRSYEDIKAQLLSLMSKDKGYFMILRHDNQIKGASFSIQAGNYITNIFGGTKKGKPDIKAGYVLHWEWILKSFELGFSGYNISMGGSKGVREFKAHFGAQEIFYETPHYYRILNPFIFKFYKKSYGILKNNKTFISGILKRFK</sequence>
<dbReference type="InterPro" id="IPR038740">
    <property type="entry name" value="BioF2-like_GNAT_dom"/>
</dbReference>
<dbReference type="Pfam" id="PF13480">
    <property type="entry name" value="Acetyltransf_6"/>
    <property type="match status" value="1"/>
</dbReference>
<proteinExistence type="inferred from homology"/>
<keyword evidence="3" id="KW-0133">Cell shape</keyword>
<dbReference type="PANTHER" id="PTHR36174">
    <property type="entry name" value="LIPID II:GLYCINE GLYCYLTRANSFERASE"/>
    <property type="match status" value="1"/>
</dbReference>
<dbReference type="InterPro" id="IPR050644">
    <property type="entry name" value="PG_Glycine_Bridge_Synth"/>
</dbReference>
<dbReference type="GO" id="GO:0009252">
    <property type="term" value="P:peptidoglycan biosynthetic process"/>
    <property type="evidence" value="ECO:0007669"/>
    <property type="project" value="UniProtKB-KW"/>
</dbReference>
<evidence type="ECO:0000256" key="3">
    <source>
        <dbReference type="ARBA" id="ARBA00022960"/>
    </source>
</evidence>
<comment type="caution">
    <text evidence="8">The sequence shown here is derived from an EMBL/GenBank/DDBJ whole genome shotgun (WGS) entry which is preliminary data.</text>
</comment>
<dbReference type="GO" id="GO:0071555">
    <property type="term" value="P:cell wall organization"/>
    <property type="evidence" value="ECO:0007669"/>
    <property type="project" value="UniProtKB-KW"/>
</dbReference>
<reference evidence="8 9" key="1">
    <citation type="submission" date="2019-08" db="EMBL/GenBank/DDBJ databases">
        <title>Formosa sediminis sp. nov., isolated from marine sediment.</title>
        <authorList>
            <person name="Cao W.R."/>
        </authorList>
    </citation>
    <scope>NUCLEOTIDE SEQUENCE [LARGE SCALE GENOMIC DNA]</scope>
    <source>
        <strain evidence="8 9">1494</strain>
    </source>
</reference>